<name>A0ABU3ZZ53_9SPHN</name>
<evidence type="ECO:0000256" key="1">
    <source>
        <dbReference type="SAM" id="Phobius"/>
    </source>
</evidence>
<accession>A0ABU3ZZ53</accession>
<proteinExistence type="predicted"/>
<dbReference type="EMBL" id="JAPTHD010000006">
    <property type="protein sequence ID" value="MDV5824805.1"/>
    <property type="molecule type" value="Genomic_DNA"/>
</dbReference>
<protein>
    <recommendedName>
        <fullName evidence="4">DUF3325 domain-containing protein</fullName>
    </recommendedName>
</protein>
<evidence type="ECO:0008006" key="4">
    <source>
        <dbReference type="Google" id="ProtNLM"/>
    </source>
</evidence>
<evidence type="ECO:0000313" key="3">
    <source>
        <dbReference type="Proteomes" id="UP001185984"/>
    </source>
</evidence>
<reference evidence="3" key="1">
    <citation type="journal article" date="2022" name="J Environ Chem Eng">
        <title>Biodegradation of petroleum oil using a constructed nonpathogenic and heavy metal-tolerant bacterial consortium isolated from marine sponges.</title>
        <authorList>
            <person name="Dechsakulwatana C."/>
            <person name="Rungsihiranrut A."/>
            <person name="Muangchinda C."/>
            <person name="Ningthoujam R."/>
            <person name="Klankeo P."/>
            <person name="Pinyakong O."/>
        </authorList>
    </citation>
    <scope>NUCLEOTIDE SEQUENCE [LARGE SCALE GENOMIC DNA]</scope>
    <source>
        <strain evidence="3">MO2-4</strain>
    </source>
</reference>
<keyword evidence="1" id="KW-1133">Transmembrane helix</keyword>
<feature type="transmembrane region" description="Helical" evidence="1">
    <location>
        <begin position="62"/>
        <end position="82"/>
    </location>
</feature>
<keyword evidence="1" id="KW-0812">Transmembrane</keyword>
<feature type="transmembrane region" description="Helical" evidence="1">
    <location>
        <begin position="36"/>
        <end position="56"/>
    </location>
</feature>
<gene>
    <name evidence="2" type="ORF">O0R41_14460</name>
</gene>
<evidence type="ECO:0000313" key="2">
    <source>
        <dbReference type="EMBL" id="MDV5824805.1"/>
    </source>
</evidence>
<organism evidence="2 3">
    <name type="scientific">Sphingobium naphthae</name>
    <dbReference type="NCBI Taxonomy" id="1886786"/>
    <lineage>
        <taxon>Bacteria</taxon>
        <taxon>Pseudomonadati</taxon>
        <taxon>Pseudomonadota</taxon>
        <taxon>Alphaproteobacteria</taxon>
        <taxon>Sphingomonadales</taxon>
        <taxon>Sphingomonadaceae</taxon>
        <taxon>Sphingobium</taxon>
    </lineage>
</organism>
<feature type="transmembrane region" description="Helical" evidence="1">
    <location>
        <begin position="6"/>
        <end position="24"/>
    </location>
</feature>
<keyword evidence="1" id="KW-0472">Membrane</keyword>
<comment type="caution">
    <text evidence="2">The sequence shown here is derived from an EMBL/GenBank/DDBJ whole genome shotgun (WGS) entry which is preliminary data.</text>
</comment>
<sequence>MIGAILGGLCAAVAAVLLYLAAPHQKWGALPCRPGLLGWAGALSLALGTMLLLGWAGPATAIFILLTLLMTIWSVVPIAIAWRRGAPEGKR</sequence>
<dbReference type="RefSeq" id="WP_317517455.1">
    <property type="nucleotide sequence ID" value="NZ_JAPTHD010000006.1"/>
</dbReference>
<dbReference type="Proteomes" id="UP001185984">
    <property type="component" value="Unassembled WGS sequence"/>
</dbReference>
<keyword evidence="3" id="KW-1185">Reference proteome</keyword>